<evidence type="ECO:0000313" key="8">
    <source>
        <dbReference type="EMBL" id="AFI90533.1"/>
    </source>
</evidence>
<dbReference type="InterPro" id="IPR006129">
    <property type="entry name" value="AdhesinB"/>
</dbReference>
<dbReference type="Proteomes" id="UP000008044">
    <property type="component" value="Chromosome"/>
</dbReference>
<dbReference type="GO" id="GO:0046872">
    <property type="term" value="F:metal ion binding"/>
    <property type="evidence" value="ECO:0007669"/>
    <property type="project" value="UniProtKB-KW"/>
</dbReference>
<dbReference type="InterPro" id="IPR050492">
    <property type="entry name" value="Bact_metal-bind_prot9"/>
</dbReference>
<name>A0A0H3I6U5_PECPM</name>
<evidence type="ECO:0000256" key="3">
    <source>
        <dbReference type="ARBA" id="ARBA00022448"/>
    </source>
</evidence>
<keyword evidence="5 7" id="KW-0732">Signal</keyword>
<proteinExistence type="inferred from homology"/>
<dbReference type="InterPro" id="IPR006127">
    <property type="entry name" value="ZnuA-like"/>
</dbReference>
<dbReference type="PRINTS" id="PR00691">
    <property type="entry name" value="ADHESINB"/>
</dbReference>
<keyword evidence="4" id="KW-0479">Metal-binding</keyword>
<dbReference type="PRINTS" id="PR00690">
    <property type="entry name" value="ADHESNFAMILY"/>
</dbReference>
<evidence type="ECO:0000256" key="5">
    <source>
        <dbReference type="ARBA" id="ARBA00022729"/>
    </source>
</evidence>
<gene>
    <name evidence="8" type="ordered locus">W5S_2445</name>
</gene>
<sequence>MRIITTLGVAVLLSLSLPLQASARLNVIASFSILGDMAKNIGQDRIELRTLVGPNSDAHVYEPSPADAIAMAKADVILINGLQFEGFINRLIQSQ</sequence>
<feature type="chain" id="PRO_5002612020" description="Metal ABC transporter substrate-binding protein" evidence="7">
    <location>
        <begin position="24"/>
        <end position="95"/>
    </location>
</feature>
<evidence type="ECO:0000256" key="7">
    <source>
        <dbReference type="SAM" id="SignalP"/>
    </source>
</evidence>
<keyword evidence="3 6" id="KW-0813">Transport</keyword>
<dbReference type="EMBL" id="CP003415">
    <property type="protein sequence ID" value="AFI90533.1"/>
    <property type="molecule type" value="Genomic_DNA"/>
</dbReference>
<dbReference type="STRING" id="1905730.W5S_2445"/>
<evidence type="ECO:0000256" key="2">
    <source>
        <dbReference type="ARBA" id="ARBA00011028"/>
    </source>
</evidence>
<dbReference type="PANTHER" id="PTHR42953">
    <property type="entry name" value="HIGH-AFFINITY ZINC UPTAKE SYSTEM PROTEIN ZNUA-RELATED"/>
    <property type="match status" value="1"/>
</dbReference>
<dbReference type="Pfam" id="PF01297">
    <property type="entry name" value="ZnuA"/>
    <property type="match status" value="1"/>
</dbReference>
<comment type="subcellular location">
    <subcellularLocation>
        <location evidence="1">Cell envelope</location>
    </subcellularLocation>
</comment>
<evidence type="ECO:0000256" key="6">
    <source>
        <dbReference type="RuleBase" id="RU003512"/>
    </source>
</evidence>
<dbReference type="PATRIC" id="fig|1166016.3.peg.2465"/>
<reference evidence="8 9" key="1">
    <citation type="journal article" date="2012" name="J. Bacteriol.">
        <title>Genome sequence of Pectobacterium sp. strain SCC3193.</title>
        <authorList>
            <person name="Koskinen J.P."/>
            <person name="Laine P."/>
            <person name="Niemi O."/>
            <person name="Nykyri J."/>
            <person name="Harjunpaa H."/>
            <person name="Auvinen P."/>
            <person name="Paulin L."/>
            <person name="Pirhonen M."/>
            <person name="Palva T."/>
            <person name="Holm L."/>
        </authorList>
    </citation>
    <scope>NUCLEOTIDE SEQUENCE [LARGE SCALE GENOMIC DNA]</scope>
    <source>
        <strain evidence="8 9">SCC3193</strain>
    </source>
</reference>
<dbReference type="AlphaFoldDB" id="A0A0H3I6U5"/>
<evidence type="ECO:0000256" key="1">
    <source>
        <dbReference type="ARBA" id="ARBA00004196"/>
    </source>
</evidence>
<dbReference type="HOGENOM" id="CLU_2370302_0_0_6"/>
<comment type="similarity">
    <text evidence="2 6">Belongs to the bacterial solute-binding protein 9 family.</text>
</comment>
<evidence type="ECO:0000256" key="4">
    <source>
        <dbReference type="ARBA" id="ARBA00022723"/>
    </source>
</evidence>
<evidence type="ECO:0008006" key="10">
    <source>
        <dbReference type="Google" id="ProtNLM"/>
    </source>
</evidence>
<dbReference type="GO" id="GO:0007155">
    <property type="term" value="P:cell adhesion"/>
    <property type="evidence" value="ECO:0007669"/>
    <property type="project" value="InterPro"/>
</dbReference>
<dbReference type="PANTHER" id="PTHR42953:SF1">
    <property type="entry name" value="METAL-BINDING PROTEIN HI_0362-RELATED"/>
    <property type="match status" value="1"/>
</dbReference>
<dbReference type="SUPFAM" id="SSF53807">
    <property type="entry name" value="Helical backbone' metal receptor"/>
    <property type="match status" value="1"/>
</dbReference>
<evidence type="ECO:0000313" key="9">
    <source>
        <dbReference type="Proteomes" id="UP000008044"/>
    </source>
</evidence>
<dbReference type="InterPro" id="IPR006128">
    <property type="entry name" value="Lipoprotein_PsaA-like"/>
</dbReference>
<dbReference type="GO" id="GO:0030313">
    <property type="term" value="C:cell envelope"/>
    <property type="evidence" value="ECO:0007669"/>
    <property type="project" value="UniProtKB-SubCell"/>
</dbReference>
<protein>
    <recommendedName>
        <fullName evidence="10">Metal ABC transporter substrate-binding protein</fullName>
    </recommendedName>
</protein>
<dbReference type="GO" id="GO:0030001">
    <property type="term" value="P:metal ion transport"/>
    <property type="evidence" value="ECO:0007669"/>
    <property type="project" value="InterPro"/>
</dbReference>
<feature type="signal peptide" evidence="7">
    <location>
        <begin position="1"/>
        <end position="23"/>
    </location>
</feature>
<accession>A0A0H3I6U5</accession>
<dbReference type="Gene3D" id="3.40.50.1980">
    <property type="entry name" value="Nitrogenase molybdenum iron protein domain"/>
    <property type="match status" value="1"/>
</dbReference>
<organism evidence="8 9">
    <name type="scientific">Pectobacterium parmentieri</name>
    <dbReference type="NCBI Taxonomy" id="1905730"/>
    <lineage>
        <taxon>Bacteria</taxon>
        <taxon>Pseudomonadati</taxon>
        <taxon>Pseudomonadota</taxon>
        <taxon>Gammaproteobacteria</taxon>
        <taxon>Enterobacterales</taxon>
        <taxon>Pectobacteriaceae</taxon>
        <taxon>Pectobacterium</taxon>
    </lineage>
</organism>
<dbReference type="eggNOG" id="COG0803">
    <property type="taxonomic scope" value="Bacteria"/>
</dbReference>
<dbReference type="KEGG" id="pec:W5S_2445"/>